<proteinExistence type="predicted"/>
<reference evidence="2 3" key="1">
    <citation type="submission" date="2023-05" db="EMBL/GenBank/DDBJ databases">
        <title>Novel species of genus Flectobacillus isolated from stream in China.</title>
        <authorList>
            <person name="Lu H."/>
        </authorList>
    </citation>
    <scope>NUCLEOTIDE SEQUENCE [LARGE SCALE GENOMIC DNA]</scope>
    <source>
        <strain evidence="2 3">DC10W</strain>
    </source>
</reference>
<dbReference type="EMBL" id="JASHID010000006">
    <property type="protein sequence ID" value="MDI9864775.1"/>
    <property type="molecule type" value="Genomic_DNA"/>
</dbReference>
<accession>A0ABT6YMM1</accession>
<feature type="chain" id="PRO_5046233759" evidence="1">
    <location>
        <begin position="23"/>
        <end position="159"/>
    </location>
</feature>
<dbReference type="RefSeq" id="WP_283326997.1">
    <property type="nucleotide sequence ID" value="NZ_JASHIC010000010.1"/>
</dbReference>
<keyword evidence="1" id="KW-0732">Signal</keyword>
<evidence type="ECO:0000313" key="3">
    <source>
        <dbReference type="Proteomes" id="UP001236569"/>
    </source>
</evidence>
<keyword evidence="3" id="KW-1185">Reference proteome</keyword>
<sequence length="159" mass="17216">MKKIFGIVLALMTTLFMSSCFKDSQSVFDSTYLVEFQDAVVTSPATSLGKTYPIISVANGAGLQTRRINLVGRQRPNQESIKFSVDTKESTAVEGVHYSLEGGVVTLAANSSFGDCKFNILRAPSATGTNVLLVLVLEGNGSDIKPNENYKRLGFRINL</sequence>
<protein>
    <submittedName>
        <fullName evidence="2">DUF4843 domain-containing protein</fullName>
    </submittedName>
</protein>
<dbReference type="Proteomes" id="UP001236569">
    <property type="component" value="Unassembled WGS sequence"/>
</dbReference>
<organism evidence="2 3">
    <name type="scientific">Flectobacillus longus</name>
    <dbReference type="NCBI Taxonomy" id="2984207"/>
    <lineage>
        <taxon>Bacteria</taxon>
        <taxon>Pseudomonadati</taxon>
        <taxon>Bacteroidota</taxon>
        <taxon>Cytophagia</taxon>
        <taxon>Cytophagales</taxon>
        <taxon>Flectobacillaceae</taxon>
        <taxon>Flectobacillus</taxon>
    </lineage>
</organism>
<comment type="caution">
    <text evidence="2">The sequence shown here is derived from an EMBL/GenBank/DDBJ whole genome shotgun (WGS) entry which is preliminary data.</text>
</comment>
<feature type="signal peptide" evidence="1">
    <location>
        <begin position="1"/>
        <end position="22"/>
    </location>
</feature>
<gene>
    <name evidence="2" type="ORF">QM480_10600</name>
</gene>
<dbReference type="PROSITE" id="PS51257">
    <property type="entry name" value="PROKAR_LIPOPROTEIN"/>
    <property type="match status" value="1"/>
</dbReference>
<name>A0ABT6YMM1_9BACT</name>
<evidence type="ECO:0000313" key="2">
    <source>
        <dbReference type="EMBL" id="MDI9864775.1"/>
    </source>
</evidence>
<evidence type="ECO:0000256" key="1">
    <source>
        <dbReference type="SAM" id="SignalP"/>
    </source>
</evidence>